<feature type="chain" id="PRO_5014639078" description="Transglutaminase-like domain-containing protein" evidence="1">
    <location>
        <begin position="22"/>
        <end position="349"/>
    </location>
</feature>
<dbReference type="PANTHER" id="PTHR46333">
    <property type="entry name" value="CYTOKINESIS PROTEIN 3"/>
    <property type="match status" value="1"/>
</dbReference>
<evidence type="ECO:0000313" key="3">
    <source>
        <dbReference type="EMBL" id="PKQ65681.1"/>
    </source>
</evidence>
<protein>
    <recommendedName>
        <fullName evidence="2">Transglutaminase-like domain-containing protein</fullName>
    </recommendedName>
</protein>
<dbReference type="InterPro" id="IPR052557">
    <property type="entry name" value="CAP/Cytokinesis_protein"/>
</dbReference>
<dbReference type="InterPro" id="IPR038765">
    <property type="entry name" value="Papain-like_cys_pep_sf"/>
</dbReference>
<name>A0A2N3I5W1_9BACT</name>
<organism evidence="3 4">
    <name type="scientific">Labilibaculum filiforme</name>
    <dbReference type="NCBI Taxonomy" id="1940526"/>
    <lineage>
        <taxon>Bacteria</taxon>
        <taxon>Pseudomonadati</taxon>
        <taxon>Bacteroidota</taxon>
        <taxon>Bacteroidia</taxon>
        <taxon>Marinilabiliales</taxon>
        <taxon>Marinifilaceae</taxon>
        <taxon>Labilibaculum</taxon>
    </lineage>
</organism>
<dbReference type="EMBL" id="MVDD01000001">
    <property type="protein sequence ID" value="PKQ65681.1"/>
    <property type="molecule type" value="Genomic_DNA"/>
</dbReference>
<dbReference type="InterPro" id="IPR002931">
    <property type="entry name" value="Transglutaminase-like"/>
</dbReference>
<evidence type="ECO:0000313" key="4">
    <source>
        <dbReference type="Proteomes" id="UP000233535"/>
    </source>
</evidence>
<dbReference type="SMART" id="SM00460">
    <property type="entry name" value="TGc"/>
    <property type="match status" value="1"/>
</dbReference>
<dbReference type="OrthoDB" id="9788327at2"/>
<dbReference type="SUPFAM" id="SSF54001">
    <property type="entry name" value="Cysteine proteinases"/>
    <property type="match status" value="1"/>
</dbReference>
<gene>
    <name evidence="3" type="ORF">BZG02_01355</name>
</gene>
<comment type="caution">
    <text evidence="3">The sequence shown here is derived from an EMBL/GenBank/DDBJ whole genome shotgun (WGS) entry which is preliminary data.</text>
</comment>
<dbReference type="Proteomes" id="UP000233535">
    <property type="component" value="Unassembled WGS sequence"/>
</dbReference>
<proteinExistence type="predicted"/>
<sequence length="349" mass="40697">MYKKMIILILLTMVFSELSLAQEPSFAKYGAIDRHVKRTPDSISQNIVFLHDYLVSIAKTDEDKIRAFYMWIIGNIKYEDQVELLFDPNLLFYLGSNNCSSPVCVLQKRKAVCEGFSKIFEFFCTYSGLETYSIGGYITKNGALQDRATHSWNVVKINNEWRFFDLSWAHAILYHSGIKSKTNEFFMVAPEIFILSHLPIIRMWQFLETPVPLPIFNTGETQIKTYLKNSTFKTIYNYTDSLVQFNQMSVAEQRLKTAQEIYKTNPGNKFNLAIEYYRYARNMQNFNGEIDPINYYRLIKARDKMKLAFNLLRSSSEISSQIMCLQIEAELTKIDKLISNANSHIKYLK</sequence>
<dbReference type="Pfam" id="PF01841">
    <property type="entry name" value="Transglut_core"/>
    <property type="match status" value="1"/>
</dbReference>
<dbReference type="Gene3D" id="3.10.620.30">
    <property type="match status" value="1"/>
</dbReference>
<dbReference type="PANTHER" id="PTHR46333:SF2">
    <property type="entry name" value="CYTOKINESIS PROTEIN 3"/>
    <property type="match status" value="1"/>
</dbReference>
<dbReference type="GO" id="GO:0005737">
    <property type="term" value="C:cytoplasm"/>
    <property type="evidence" value="ECO:0007669"/>
    <property type="project" value="TreeGrafter"/>
</dbReference>
<dbReference type="AlphaFoldDB" id="A0A2N3I5W1"/>
<feature type="signal peptide" evidence="1">
    <location>
        <begin position="1"/>
        <end position="21"/>
    </location>
</feature>
<keyword evidence="1" id="KW-0732">Signal</keyword>
<reference evidence="3 4" key="1">
    <citation type="journal article" date="2017" name="Front. Microbiol.">
        <title>Labilibaculum manganireducens gen. nov., sp. nov. and Labilibaculum filiforme sp. nov., Novel Bacteroidetes Isolated from Subsurface Sediments of the Baltic Sea.</title>
        <authorList>
            <person name="Vandieken V."/>
            <person name="Marshall I.P."/>
            <person name="Niemann H."/>
            <person name="Engelen B."/>
            <person name="Cypionka H."/>
        </authorList>
    </citation>
    <scope>NUCLEOTIDE SEQUENCE [LARGE SCALE GENOMIC DNA]</scope>
    <source>
        <strain evidence="3 4">59.16B</strain>
    </source>
</reference>
<feature type="domain" description="Transglutaminase-like" evidence="2">
    <location>
        <begin position="105"/>
        <end position="168"/>
    </location>
</feature>
<keyword evidence="4" id="KW-1185">Reference proteome</keyword>
<evidence type="ECO:0000259" key="2">
    <source>
        <dbReference type="SMART" id="SM00460"/>
    </source>
</evidence>
<accession>A0A2N3I5W1</accession>
<evidence type="ECO:0000256" key="1">
    <source>
        <dbReference type="SAM" id="SignalP"/>
    </source>
</evidence>